<dbReference type="Proteomes" id="UP001141253">
    <property type="component" value="Chromosome 5"/>
</dbReference>
<name>A0ABQ9CFF5_9ROSI</name>
<comment type="caution">
    <text evidence="1">The sequence shown here is derived from an EMBL/GenBank/DDBJ whole genome shotgun (WGS) entry which is preliminary data.</text>
</comment>
<organism evidence="1 2">
    <name type="scientific">Salix suchowensis</name>
    <dbReference type="NCBI Taxonomy" id="1278906"/>
    <lineage>
        <taxon>Eukaryota</taxon>
        <taxon>Viridiplantae</taxon>
        <taxon>Streptophyta</taxon>
        <taxon>Embryophyta</taxon>
        <taxon>Tracheophyta</taxon>
        <taxon>Spermatophyta</taxon>
        <taxon>Magnoliopsida</taxon>
        <taxon>eudicotyledons</taxon>
        <taxon>Gunneridae</taxon>
        <taxon>Pentapetalae</taxon>
        <taxon>rosids</taxon>
        <taxon>fabids</taxon>
        <taxon>Malpighiales</taxon>
        <taxon>Salicaceae</taxon>
        <taxon>Saliceae</taxon>
        <taxon>Salix</taxon>
    </lineage>
</organism>
<keyword evidence="2" id="KW-1185">Reference proteome</keyword>
<reference evidence="1" key="2">
    <citation type="journal article" date="2023" name="Int. J. Mol. Sci.">
        <title>De Novo Assembly and Annotation of 11 Diverse Shrub Willow (Salix) Genomes Reveals Novel Gene Organization in Sex-Linked Regions.</title>
        <authorList>
            <person name="Hyden B."/>
            <person name="Feng K."/>
            <person name="Yates T.B."/>
            <person name="Jawdy S."/>
            <person name="Cereghino C."/>
            <person name="Smart L.B."/>
            <person name="Muchero W."/>
        </authorList>
    </citation>
    <scope>NUCLEOTIDE SEQUENCE</scope>
    <source>
        <tissue evidence="1">Shoot tip</tissue>
    </source>
</reference>
<reference evidence="1" key="1">
    <citation type="submission" date="2022-10" db="EMBL/GenBank/DDBJ databases">
        <authorList>
            <person name="Hyden B.L."/>
            <person name="Feng K."/>
            <person name="Yates T."/>
            <person name="Jawdy S."/>
            <person name="Smart L.B."/>
            <person name="Muchero W."/>
        </authorList>
    </citation>
    <scope>NUCLEOTIDE SEQUENCE</scope>
    <source>
        <tissue evidence="1">Shoot tip</tissue>
    </source>
</reference>
<accession>A0ABQ9CFF5</accession>
<gene>
    <name evidence="1" type="ORF">OIU77_019230</name>
</gene>
<dbReference type="EMBL" id="JAPFFI010000003">
    <property type="protein sequence ID" value="KAJ6398387.1"/>
    <property type="molecule type" value="Genomic_DNA"/>
</dbReference>
<proteinExistence type="predicted"/>
<protein>
    <submittedName>
        <fullName evidence="1">Uncharacterized protein</fullName>
    </submittedName>
</protein>
<evidence type="ECO:0000313" key="2">
    <source>
        <dbReference type="Proteomes" id="UP001141253"/>
    </source>
</evidence>
<evidence type="ECO:0000313" key="1">
    <source>
        <dbReference type="EMBL" id="KAJ6398387.1"/>
    </source>
</evidence>
<sequence length="101" mass="11548">MEYVRSSLEERHRNLWMEYEARLEDPQYGLVDSEGDYESAAALVNGGLQPLYMHSACTKGSITTSTTTSILIFTLQVGLDPMNSVFPEWCRRPCFLCRHLI</sequence>